<dbReference type="SUPFAM" id="SSF53335">
    <property type="entry name" value="S-adenosyl-L-methionine-dependent methyltransferases"/>
    <property type="match status" value="1"/>
</dbReference>
<dbReference type="EMBL" id="CP000473">
    <property type="protein sequence ID" value="ABJ81379.1"/>
    <property type="molecule type" value="Genomic_DNA"/>
</dbReference>
<accession>Q02C37</accession>
<dbReference type="InterPro" id="IPR029063">
    <property type="entry name" value="SAM-dependent_MTases_sf"/>
</dbReference>
<gene>
    <name evidence="1" type="ordered locus">Acid_0367</name>
</gene>
<protein>
    <recommendedName>
        <fullName evidence="2">Methyltransferase type 11</fullName>
    </recommendedName>
</protein>
<dbReference type="eggNOG" id="COG0500">
    <property type="taxonomic scope" value="Bacteria"/>
</dbReference>
<dbReference type="AlphaFoldDB" id="Q02C37"/>
<evidence type="ECO:0008006" key="2">
    <source>
        <dbReference type="Google" id="ProtNLM"/>
    </source>
</evidence>
<dbReference type="InParanoid" id="Q02C37"/>
<dbReference type="STRING" id="234267.Acid_0367"/>
<evidence type="ECO:0000313" key="1">
    <source>
        <dbReference type="EMBL" id="ABJ81379.1"/>
    </source>
</evidence>
<dbReference type="OrthoDB" id="9791837at2"/>
<reference evidence="1" key="1">
    <citation type="submission" date="2006-10" db="EMBL/GenBank/DDBJ databases">
        <title>Complete sequence of Solibacter usitatus Ellin6076.</title>
        <authorList>
            <consortium name="US DOE Joint Genome Institute"/>
            <person name="Copeland A."/>
            <person name="Lucas S."/>
            <person name="Lapidus A."/>
            <person name="Barry K."/>
            <person name="Detter J.C."/>
            <person name="Glavina del Rio T."/>
            <person name="Hammon N."/>
            <person name="Israni S."/>
            <person name="Dalin E."/>
            <person name="Tice H."/>
            <person name="Pitluck S."/>
            <person name="Thompson L.S."/>
            <person name="Brettin T."/>
            <person name="Bruce D."/>
            <person name="Han C."/>
            <person name="Tapia R."/>
            <person name="Gilna P."/>
            <person name="Schmutz J."/>
            <person name="Larimer F."/>
            <person name="Land M."/>
            <person name="Hauser L."/>
            <person name="Kyrpides N."/>
            <person name="Mikhailova N."/>
            <person name="Janssen P.H."/>
            <person name="Kuske C.R."/>
            <person name="Richardson P."/>
        </authorList>
    </citation>
    <scope>NUCLEOTIDE SEQUENCE</scope>
    <source>
        <strain evidence="1">Ellin6076</strain>
    </source>
</reference>
<name>Q02C37_SOLUE</name>
<dbReference type="HOGENOM" id="CLU_789636_0_0_0"/>
<dbReference type="Gene3D" id="3.40.50.150">
    <property type="entry name" value="Vaccinia Virus protein VP39"/>
    <property type="match status" value="1"/>
</dbReference>
<dbReference type="Pfam" id="PF13489">
    <property type="entry name" value="Methyltransf_23"/>
    <property type="match status" value="1"/>
</dbReference>
<dbReference type="KEGG" id="sus:Acid_0367"/>
<sequence>MDITELVTEARRFGGRVRQAKARIGDAGFEWYPYDTLSALGHLEKLLSAPHRGLLDGRGRVLDMGSQDGELAFFLESLGYQVVAADHPAYNHNGMRGIRALKAALGSHVEIHEIDVDRPFTLPHDTYDLVIFLGILYHLRNPFYVLEELSRRTTHCLLSTRVARRLADGTPLPAGAALAYLLGEDELNQDNSNYFIFSEPGLRVMLARSHWEIRDYVTLGDTSLSDPVHPQHDERAFCLLRSRHERLENLELLAGWHENEETGWRWTAREFAVRVKAAEGARALTMKLYVAEDSLRRLGEITLSASVNGAALEEAVLETAGLFHYVRELKAAGELEIRFRLDKALPPDADDERERGIIVASIAVE</sequence>
<organism evidence="1">
    <name type="scientific">Solibacter usitatus (strain Ellin6076)</name>
    <dbReference type="NCBI Taxonomy" id="234267"/>
    <lineage>
        <taxon>Bacteria</taxon>
        <taxon>Pseudomonadati</taxon>
        <taxon>Acidobacteriota</taxon>
        <taxon>Terriglobia</taxon>
        <taxon>Bryobacterales</taxon>
        <taxon>Solibacteraceae</taxon>
        <taxon>Candidatus Solibacter</taxon>
    </lineage>
</organism>
<proteinExistence type="predicted"/>